<evidence type="ECO:0000256" key="1">
    <source>
        <dbReference type="SAM" id="MobiDB-lite"/>
    </source>
</evidence>
<protein>
    <submittedName>
        <fullName evidence="2">Uncharacterized protein</fullName>
    </submittedName>
</protein>
<dbReference type="AlphaFoldDB" id="A0A9D3XQB8"/>
<keyword evidence="3" id="KW-1185">Reference proteome</keyword>
<proteinExistence type="predicted"/>
<sequence length="112" mass="11469">MGSCIIGTLVEASSKPHCDTSSTQLPPGRGPKPVAEPKAPPELDTWVRGQSSTSPLPLPRIEQFTQGKAGRAARTGTAGSFPGPPLGVSVSGPVASSVLVINATEHQRACSR</sequence>
<evidence type="ECO:0000313" key="2">
    <source>
        <dbReference type="EMBL" id="KAH1184162.1"/>
    </source>
</evidence>
<comment type="caution">
    <text evidence="2">The sequence shown here is derived from an EMBL/GenBank/DDBJ whole genome shotgun (WGS) entry which is preliminary data.</text>
</comment>
<dbReference type="Proteomes" id="UP000827986">
    <property type="component" value="Unassembled WGS sequence"/>
</dbReference>
<feature type="compositionally biased region" description="Low complexity" evidence="1">
    <location>
        <begin position="67"/>
        <end position="86"/>
    </location>
</feature>
<gene>
    <name evidence="2" type="ORF">KIL84_014778</name>
</gene>
<feature type="region of interest" description="Disordered" evidence="1">
    <location>
        <begin position="13"/>
        <end position="86"/>
    </location>
</feature>
<organism evidence="2 3">
    <name type="scientific">Mauremys mutica</name>
    <name type="common">yellowpond turtle</name>
    <dbReference type="NCBI Taxonomy" id="74926"/>
    <lineage>
        <taxon>Eukaryota</taxon>
        <taxon>Metazoa</taxon>
        <taxon>Chordata</taxon>
        <taxon>Craniata</taxon>
        <taxon>Vertebrata</taxon>
        <taxon>Euteleostomi</taxon>
        <taxon>Archelosauria</taxon>
        <taxon>Testudinata</taxon>
        <taxon>Testudines</taxon>
        <taxon>Cryptodira</taxon>
        <taxon>Durocryptodira</taxon>
        <taxon>Testudinoidea</taxon>
        <taxon>Geoemydidae</taxon>
        <taxon>Geoemydinae</taxon>
        <taxon>Mauremys</taxon>
    </lineage>
</organism>
<accession>A0A9D3XQB8</accession>
<evidence type="ECO:0000313" key="3">
    <source>
        <dbReference type="Proteomes" id="UP000827986"/>
    </source>
</evidence>
<name>A0A9D3XQB8_9SAUR</name>
<dbReference type="EMBL" id="JAHDVG010000465">
    <property type="protein sequence ID" value="KAH1184162.1"/>
    <property type="molecule type" value="Genomic_DNA"/>
</dbReference>
<reference evidence="2" key="1">
    <citation type="submission" date="2021-09" db="EMBL/GenBank/DDBJ databases">
        <title>The genome of Mauremys mutica provides insights into the evolution of semi-aquatic lifestyle.</title>
        <authorList>
            <person name="Gong S."/>
            <person name="Gao Y."/>
        </authorList>
    </citation>
    <scope>NUCLEOTIDE SEQUENCE</scope>
    <source>
        <strain evidence="2">MM-2020</strain>
        <tissue evidence="2">Muscle</tissue>
    </source>
</reference>